<accession>E3PUW3</accession>
<dbReference type="BioCyc" id="CSTI499177:GJE9-322-MONOMER"/>
<dbReference type="Proteomes" id="UP000007041">
    <property type="component" value="Chromosome"/>
</dbReference>
<dbReference type="AlphaFoldDB" id="E3PUW3"/>
<name>E3PUW3_ACESD</name>
<evidence type="ECO:0000313" key="2">
    <source>
        <dbReference type="EMBL" id="CBH20443.1"/>
    </source>
</evidence>
<evidence type="ECO:0000313" key="3">
    <source>
        <dbReference type="Proteomes" id="UP000007041"/>
    </source>
</evidence>
<sequence>MKIYLKKFLYLQKGIPLLELLGLFLIAITLYGNFDLSNYATILGVIGFFISIYNKRISFIVLNVFLMFNRLIIFFLIVVLGSYLRLN</sequence>
<proteinExistence type="predicted"/>
<keyword evidence="1" id="KW-1133">Transmembrane helix</keyword>
<keyword evidence="1" id="KW-0472">Membrane</keyword>
<evidence type="ECO:0000256" key="1">
    <source>
        <dbReference type="SAM" id="Phobius"/>
    </source>
</evidence>
<dbReference type="GeneID" id="35557171"/>
<feature type="transmembrane region" description="Helical" evidence="1">
    <location>
        <begin position="60"/>
        <end position="84"/>
    </location>
</feature>
<gene>
    <name evidence="2" type="ordered locus">CLOST_0313</name>
</gene>
<dbReference type="EMBL" id="FP565809">
    <property type="protein sequence ID" value="CBH20443.1"/>
    <property type="molecule type" value="Genomic_DNA"/>
</dbReference>
<dbReference type="KEGG" id="cst:CLOST_0313"/>
<dbReference type="RefSeq" id="WP_013360536.1">
    <property type="nucleotide sequence ID" value="NC_014614.1"/>
</dbReference>
<reference evidence="3" key="1">
    <citation type="journal article" date="2010" name="BMC Genomics">
        <title>Clostridium sticklandii, a specialist in amino acid degradation:revisiting its metabolism through its genome sequence.</title>
        <authorList>
            <person name="Fonknechten N."/>
            <person name="Chaussonnerie S."/>
            <person name="Tricot S."/>
            <person name="Lajus A."/>
            <person name="Andreesen J.R."/>
            <person name="Perchat N."/>
            <person name="Pelletier E."/>
            <person name="Gouyvenoux M."/>
            <person name="Barbe V."/>
            <person name="Salanoubat M."/>
            <person name="Le Paslier D."/>
            <person name="Weissenbach J."/>
            <person name="Cohen G.N."/>
            <person name="Kreimeyer A."/>
        </authorList>
    </citation>
    <scope>NUCLEOTIDE SEQUENCE [LARGE SCALE GENOMIC DNA]</scope>
    <source>
        <strain evidence="3">ATCC 12662 / DSM 519 / JCM 1433 / CCUG 9281 / NCIMB 10654 / HF</strain>
    </source>
</reference>
<dbReference type="HOGENOM" id="CLU_2477949_0_0_9"/>
<feature type="transmembrane region" description="Helical" evidence="1">
    <location>
        <begin position="9"/>
        <end position="30"/>
    </location>
</feature>
<keyword evidence="1" id="KW-0812">Transmembrane</keyword>
<feature type="transmembrane region" description="Helical" evidence="1">
    <location>
        <begin position="36"/>
        <end position="53"/>
    </location>
</feature>
<keyword evidence="3" id="KW-1185">Reference proteome</keyword>
<organism evidence="2 3">
    <name type="scientific">Acetoanaerobium sticklandii (strain ATCC 12662 / DSM 519 / JCM 1433 / CCUG 9281 / NCIMB 10654 / HF)</name>
    <name type="common">Clostridium sticklandii</name>
    <dbReference type="NCBI Taxonomy" id="499177"/>
    <lineage>
        <taxon>Bacteria</taxon>
        <taxon>Bacillati</taxon>
        <taxon>Bacillota</taxon>
        <taxon>Clostridia</taxon>
        <taxon>Peptostreptococcales</taxon>
        <taxon>Filifactoraceae</taxon>
        <taxon>Acetoanaerobium</taxon>
    </lineage>
</organism>
<protein>
    <submittedName>
        <fullName evidence="2">Uncharacterized protein</fullName>
    </submittedName>
</protein>